<comment type="caution">
    <text evidence="2">The sequence shown here is derived from an EMBL/GenBank/DDBJ whole genome shotgun (WGS) entry which is preliminary data.</text>
</comment>
<evidence type="ECO:0000313" key="3">
    <source>
        <dbReference type="Proteomes" id="UP001500945"/>
    </source>
</evidence>
<evidence type="ECO:0000313" key="2">
    <source>
        <dbReference type="EMBL" id="GAA4405904.1"/>
    </source>
</evidence>
<reference evidence="3" key="1">
    <citation type="journal article" date="2019" name="Int. J. Syst. Evol. Microbiol.">
        <title>The Global Catalogue of Microorganisms (GCM) 10K type strain sequencing project: providing services to taxonomists for standard genome sequencing and annotation.</title>
        <authorList>
            <consortium name="The Broad Institute Genomics Platform"/>
            <consortium name="The Broad Institute Genome Sequencing Center for Infectious Disease"/>
            <person name="Wu L."/>
            <person name="Ma J."/>
        </authorList>
    </citation>
    <scope>NUCLEOTIDE SEQUENCE [LARGE SCALE GENOMIC DNA]</scope>
    <source>
        <strain evidence="3">JCM 17809</strain>
    </source>
</reference>
<evidence type="ECO:0000259" key="1">
    <source>
        <dbReference type="Pfam" id="PF18726"/>
    </source>
</evidence>
<gene>
    <name evidence="2" type="ORF">GCM10023168_20050</name>
</gene>
<dbReference type="RefSeq" id="WP_345205280.1">
    <property type="nucleotide sequence ID" value="NZ_BAABGM010000013.1"/>
</dbReference>
<feature type="domain" description="SAV-6107-like HEPN" evidence="1">
    <location>
        <begin position="24"/>
        <end position="121"/>
    </location>
</feature>
<dbReference type="Pfam" id="PF18726">
    <property type="entry name" value="HEPN_SAV_6107"/>
    <property type="match status" value="1"/>
</dbReference>
<organism evidence="2 3">
    <name type="scientific">Fodinibacter luteus</name>
    <dbReference type="NCBI Taxonomy" id="552064"/>
    <lineage>
        <taxon>Bacteria</taxon>
        <taxon>Bacillati</taxon>
        <taxon>Actinomycetota</taxon>
        <taxon>Actinomycetes</taxon>
        <taxon>Micrococcales</taxon>
        <taxon>Intrasporangiaceae</taxon>
        <taxon>Fodinibacter (ex Wang et al. 2009)</taxon>
    </lineage>
</organism>
<sequence length="143" mass="14871">MSHAATTLDLLDRSRESLTSGYAASAASARYLAASLAALRAGAALVAARSASHPGAGLAAGGDGPHDVWALTARLVPELTEWAHRFAAVTGQRVGVETGLVRVTAREADDLLRDAETFVDLAADRLGVPLAHRPRRLVPVRSA</sequence>
<accession>A0ABP8KF87</accession>
<dbReference type="InterPro" id="IPR040891">
    <property type="entry name" value="HEPN_SAV_6107"/>
</dbReference>
<protein>
    <recommendedName>
        <fullName evidence="1">SAV-6107-like HEPN domain-containing protein</fullName>
    </recommendedName>
</protein>
<dbReference type="Proteomes" id="UP001500945">
    <property type="component" value="Unassembled WGS sequence"/>
</dbReference>
<name>A0ABP8KF87_9MICO</name>
<dbReference type="EMBL" id="BAABGM010000013">
    <property type="protein sequence ID" value="GAA4405904.1"/>
    <property type="molecule type" value="Genomic_DNA"/>
</dbReference>
<proteinExistence type="predicted"/>
<keyword evidence="3" id="KW-1185">Reference proteome</keyword>